<dbReference type="AlphaFoldDB" id="A0A1J4SFQ5"/>
<dbReference type="InterPro" id="IPR009003">
    <property type="entry name" value="Peptidase_S1_PA"/>
</dbReference>
<dbReference type="Proteomes" id="UP000182278">
    <property type="component" value="Unassembled WGS sequence"/>
</dbReference>
<evidence type="ECO:0000313" key="2">
    <source>
        <dbReference type="Proteomes" id="UP000182278"/>
    </source>
</evidence>
<protein>
    <recommendedName>
        <fullName evidence="3">Serine protease</fullName>
    </recommendedName>
</protein>
<reference evidence="1 2" key="1">
    <citation type="journal article" date="2016" name="Environ. Microbiol.">
        <title>Genomic resolution of a cold subsurface aquifer community provides metabolic insights for novel microbes adapted to high CO concentrations.</title>
        <authorList>
            <person name="Probst A.J."/>
            <person name="Castelle C.J."/>
            <person name="Singh A."/>
            <person name="Brown C.T."/>
            <person name="Anantharaman K."/>
            <person name="Sharon I."/>
            <person name="Hug L.A."/>
            <person name="Burstein D."/>
            <person name="Emerson J.B."/>
            <person name="Thomas B.C."/>
            <person name="Banfield J.F."/>
        </authorList>
    </citation>
    <scope>NUCLEOTIDE SEQUENCE [LARGE SCALE GENOMIC DNA]</scope>
    <source>
        <strain evidence="1">CG1_02_38_46</strain>
    </source>
</reference>
<name>A0A1J4SFQ5_9BACT</name>
<dbReference type="SUPFAM" id="SSF50494">
    <property type="entry name" value="Trypsin-like serine proteases"/>
    <property type="match status" value="1"/>
</dbReference>
<dbReference type="InterPro" id="IPR043504">
    <property type="entry name" value="Peptidase_S1_PA_chymotrypsin"/>
</dbReference>
<sequence>MFKSKFLYCFFILNILLISITSESRELSVSDIVERSSSSVVQIIAYDITGKEEGQGSGFFIAPGQIITNAHVINKR</sequence>
<evidence type="ECO:0000313" key="1">
    <source>
        <dbReference type="EMBL" id="OIN98307.1"/>
    </source>
</evidence>
<dbReference type="EMBL" id="MNUO01000017">
    <property type="protein sequence ID" value="OIN98307.1"/>
    <property type="molecule type" value="Genomic_DNA"/>
</dbReference>
<organism evidence="1 2">
    <name type="scientific">Candidatus Desantisbacteria bacterium CG1_02_38_46</name>
    <dbReference type="NCBI Taxonomy" id="1817893"/>
    <lineage>
        <taxon>Bacteria</taxon>
        <taxon>Candidatus Desantisiibacteriota</taxon>
    </lineage>
</organism>
<evidence type="ECO:0008006" key="3">
    <source>
        <dbReference type="Google" id="ProtNLM"/>
    </source>
</evidence>
<dbReference type="Gene3D" id="2.40.10.10">
    <property type="entry name" value="Trypsin-like serine proteases"/>
    <property type="match status" value="1"/>
</dbReference>
<comment type="caution">
    <text evidence="1">The sequence shown here is derived from an EMBL/GenBank/DDBJ whole genome shotgun (WGS) entry which is preliminary data.</text>
</comment>
<gene>
    <name evidence="1" type="ORF">AUJ66_01205</name>
</gene>
<accession>A0A1J4SFQ5</accession>
<proteinExistence type="predicted"/>
<dbReference type="STRING" id="1817893.AUJ66_01205"/>